<reference evidence="1" key="1">
    <citation type="submission" date="2024-09" db="EMBL/GenBank/DDBJ databases">
        <title>Black Yeasts Isolated from many extreme environments.</title>
        <authorList>
            <person name="Coleine C."/>
            <person name="Stajich J.E."/>
            <person name="Selbmann L."/>
        </authorList>
    </citation>
    <scope>NUCLEOTIDE SEQUENCE</scope>
    <source>
        <strain evidence="1">CCFEE 5737</strain>
    </source>
</reference>
<evidence type="ECO:0000313" key="2">
    <source>
        <dbReference type="Proteomes" id="UP001186974"/>
    </source>
</evidence>
<keyword evidence="2" id="KW-1185">Reference proteome</keyword>
<sequence length="183" mass="19752">MASNPLWFFAPLQIATTVVAGVNAGASSLQSPLTWPMLQDVDVPPHYTGRQTEQLLHCSEHIFPPLNAFCTLGNLVMTGFAYFHPTAPGSDKLSLTALAAALHIGTTAYTLGIMAPYNRRLVALSKEMNRRVEKGEAETEGQKKAVKAYRDAQTSWKKLNYVRGVIMIGATAASAIATSMSIV</sequence>
<evidence type="ECO:0000313" key="1">
    <source>
        <dbReference type="EMBL" id="KAK3081820.1"/>
    </source>
</evidence>
<comment type="caution">
    <text evidence="1">The sequence shown here is derived from an EMBL/GenBank/DDBJ whole genome shotgun (WGS) entry which is preliminary data.</text>
</comment>
<accession>A0ACC3DYQ2</accession>
<gene>
    <name evidence="1" type="ORF">LTS18_001642</name>
</gene>
<name>A0ACC3DYQ2_9PEZI</name>
<proteinExistence type="predicted"/>
<organism evidence="1 2">
    <name type="scientific">Coniosporium uncinatum</name>
    <dbReference type="NCBI Taxonomy" id="93489"/>
    <lineage>
        <taxon>Eukaryota</taxon>
        <taxon>Fungi</taxon>
        <taxon>Dikarya</taxon>
        <taxon>Ascomycota</taxon>
        <taxon>Pezizomycotina</taxon>
        <taxon>Dothideomycetes</taxon>
        <taxon>Dothideomycetes incertae sedis</taxon>
        <taxon>Coniosporium</taxon>
    </lineage>
</organism>
<dbReference type="EMBL" id="JAWDJW010000058">
    <property type="protein sequence ID" value="KAK3081820.1"/>
    <property type="molecule type" value="Genomic_DNA"/>
</dbReference>
<dbReference type="Proteomes" id="UP001186974">
    <property type="component" value="Unassembled WGS sequence"/>
</dbReference>
<protein>
    <submittedName>
        <fullName evidence="1">Uncharacterized protein</fullName>
    </submittedName>
</protein>